<evidence type="ECO:0000313" key="3">
    <source>
        <dbReference type="Proteomes" id="UP001234989"/>
    </source>
</evidence>
<evidence type="ECO:0000256" key="1">
    <source>
        <dbReference type="SAM" id="Phobius"/>
    </source>
</evidence>
<dbReference type="EMBL" id="CP133613">
    <property type="protein sequence ID" value="WMV17107.1"/>
    <property type="molecule type" value="Genomic_DNA"/>
</dbReference>
<reference evidence="2" key="1">
    <citation type="submission" date="2023-08" db="EMBL/GenBank/DDBJ databases">
        <title>A de novo genome assembly of Solanum verrucosum Schlechtendal, a Mexican diploid species geographically isolated from the other diploid A-genome species in potato relatives.</title>
        <authorList>
            <person name="Hosaka K."/>
        </authorList>
    </citation>
    <scope>NUCLEOTIDE SEQUENCE</scope>
    <source>
        <tissue evidence="2">Young leaves</tissue>
    </source>
</reference>
<dbReference type="GO" id="GO:0032300">
    <property type="term" value="C:mismatch repair complex"/>
    <property type="evidence" value="ECO:0007669"/>
    <property type="project" value="InterPro"/>
</dbReference>
<sequence length="443" mass="49458">MMDFYLSQYEMQSGTGTENLKNQDTILSVTSGVLHFIGDSLVPDTIDKNFLKGAKVLQQVDKKFIPIVASTTPAIIDQFLRFCSLHSVRMTCFAHVPLLLRCHYCPILFIACSEDDLVCTNASPSPLPQLSSGFGIHMSSLNRLNASDGSFKLSGYVSGPSIFLYPLISVYFPGQKKNEKLIFDINSRFVSKGPIHKLLNNIAMSFHSACDIEKRSRSQIYPLFLFNLNCPRSLYNSTLEPSKTSVEFKESLVVTKWFLMLLVGRCEDWHPVLLFIEDTVTNLWTVSTGESNRSINFFMQHHLAFIVFDVICTCGFVHFTFPFLLAAATTCFPKRGQIVEDKNITVEVSSSSNAVPFPAPPSRYSEISKGRCRAQSCKATLELPSVLPKKLTGECSVREIFNLLLIFCGEVLLKSMILGPDSSVRLKVQVGQIMDLLLIAQPV</sequence>
<dbReference type="PANTHER" id="PTHR10073">
    <property type="entry name" value="DNA MISMATCH REPAIR PROTEIN MLH, PMS, MUTL"/>
    <property type="match status" value="1"/>
</dbReference>
<name>A0AAF0TE89_SOLVR</name>
<dbReference type="Proteomes" id="UP001234989">
    <property type="component" value="Chromosome 2"/>
</dbReference>
<feature type="transmembrane region" description="Helical" evidence="1">
    <location>
        <begin position="303"/>
        <end position="325"/>
    </location>
</feature>
<dbReference type="Gene3D" id="3.30.230.10">
    <property type="match status" value="1"/>
</dbReference>
<keyword evidence="3" id="KW-1185">Reference proteome</keyword>
<dbReference type="InterPro" id="IPR020568">
    <property type="entry name" value="Ribosomal_Su5_D2-typ_SF"/>
</dbReference>
<proteinExistence type="predicted"/>
<gene>
    <name evidence="2" type="ORF">MTR67_010492</name>
</gene>
<dbReference type="SUPFAM" id="SSF54211">
    <property type="entry name" value="Ribosomal protein S5 domain 2-like"/>
    <property type="match status" value="1"/>
</dbReference>
<protein>
    <submittedName>
        <fullName evidence="2">Uncharacterized protein</fullName>
    </submittedName>
</protein>
<keyword evidence="1" id="KW-0472">Membrane</keyword>
<dbReference type="GO" id="GO:0016887">
    <property type="term" value="F:ATP hydrolysis activity"/>
    <property type="evidence" value="ECO:0007669"/>
    <property type="project" value="InterPro"/>
</dbReference>
<dbReference type="InterPro" id="IPR038973">
    <property type="entry name" value="MutL/Mlh/Pms-like"/>
</dbReference>
<keyword evidence="1" id="KW-1133">Transmembrane helix</keyword>
<evidence type="ECO:0000313" key="2">
    <source>
        <dbReference type="EMBL" id="WMV17107.1"/>
    </source>
</evidence>
<dbReference type="GO" id="GO:0006298">
    <property type="term" value="P:mismatch repair"/>
    <property type="evidence" value="ECO:0007669"/>
    <property type="project" value="InterPro"/>
</dbReference>
<keyword evidence="1" id="KW-0812">Transmembrane</keyword>
<dbReference type="PANTHER" id="PTHR10073:SF47">
    <property type="entry name" value="DNA MISMATCH REPAIR PROTEIN MLH3"/>
    <property type="match status" value="1"/>
</dbReference>
<organism evidence="2 3">
    <name type="scientific">Solanum verrucosum</name>
    <dbReference type="NCBI Taxonomy" id="315347"/>
    <lineage>
        <taxon>Eukaryota</taxon>
        <taxon>Viridiplantae</taxon>
        <taxon>Streptophyta</taxon>
        <taxon>Embryophyta</taxon>
        <taxon>Tracheophyta</taxon>
        <taxon>Spermatophyta</taxon>
        <taxon>Magnoliopsida</taxon>
        <taxon>eudicotyledons</taxon>
        <taxon>Gunneridae</taxon>
        <taxon>Pentapetalae</taxon>
        <taxon>asterids</taxon>
        <taxon>lamiids</taxon>
        <taxon>Solanales</taxon>
        <taxon>Solanaceae</taxon>
        <taxon>Solanoideae</taxon>
        <taxon>Solaneae</taxon>
        <taxon>Solanum</taxon>
    </lineage>
</organism>
<dbReference type="AlphaFoldDB" id="A0AAF0TE89"/>
<accession>A0AAF0TE89</accession>
<dbReference type="InterPro" id="IPR014721">
    <property type="entry name" value="Ribsml_uS5_D2-typ_fold_subgr"/>
</dbReference>
<dbReference type="GO" id="GO:0140664">
    <property type="term" value="F:ATP-dependent DNA damage sensor activity"/>
    <property type="evidence" value="ECO:0007669"/>
    <property type="project" value="InterPro"/>
</dbReference>